<organism evidence="1 2">
    <name type="scientific">Acer saccharum</name>
    <name type="common">Sugar maple</name>
    <dbReference type="NCBI Taxonomy" id="4024"/>
    <lineage>
        <taxon>Eukaryota</taxon>
        <taxon>Viridiplantae</taxon>
        <taxon>Streptophyta</taxon>
        <taxon>Embryophyta</taxon>
        <taxon>Tracheophyta</taxon>
        <taxon>Spermatophyta</taxon>
        <taxon>Magnoliopsida</taxon>
        <taxon>eudicotyledons</taxon>
        <taxon>Gunneridae</taxon>
        <taxon>Pentapetalae</taxon>
        <taxon>rosids</taxon>
        <taxon>malvids</taxon>
        <taxon>Sapindales</taxon>
        <taxon>Sapindaceae</taxon>
        <taxon>Hippocastanoideae</taxon>
        <taxon>Acereae</taxon>
        <taxon>Acer</taxon>
    </lineage>
</organism>
<evidence type="ECO:0000313" key="2">
    <source>
        <dbReference type="Proteomes" id="UP001168877"/>
    </source>
</evidence>
<protein>
    <submittedName>
        <fullName evidence="1">Uncharacterized protein</fullName>
    </submittedName>
</protein>
<accession>A0AA39RU21</accession>
<dbReference type="Proteomes" id="UP001168877">
    <property type="component" value="Unassembled WGS sequence"/>
</dbReference>
<gene>
    <name evidence="1" type="ORF">LWI29_014414</name>
</gene>
<reference evidence="1" key="1">
    <citation type="journal article" date="2022" name="Plant J.">
        <title>Strategies of tolerance reflected in two North American maple genomes.</title>
        <authorList>
            <person name="McEvoy S.L."/>
            <person name="Sezen U.U."/>
            <person name="Trouern-Trend A."/>
            <person name="McMahon S.M."/>
            <person name="Schaberg P.G."/>
            <person name="Yang J."/>
            <person name="Wegrzyn J.L."/>
            <person name="Swenson N.G."/>
        </authorList>
    </citation>
    <scope>NUCLEOTIDE SEQUENCE</scope>
    <source>
        <strain evidence="1">NS2018</strain>
    </source>
</reference>
<dbReference type="AlphaFoldDB" id="A0AA39RU21"/>
<dbReference type="EMBL" id="JAUESC010000385">
    <property type="protein sequence ID" value="KAK0578687.1"/>
    <property type="molecule type" value="Genomic_DNA"/>
</dbReference>
<keyword evidence="2" id="KW-1185">Reference proteome</keyword>
<comment type="caution">
    <text evidence="1">The sequence shown here is derived from an EMBL/GenBank/DDBJ whole genome shotgun (WGS) entry which is preliminary data.</text>
</comment>
<name>A0AA39RU21_ACESA</name>
<reference evidence="1" key="2">
    <citation type="submission" date="2023-06" db="EMBL/GenBank/DDBJ databases">
        <authorList>
            <person name="Swenson N.G."/>
            <person name="Wegrzyn J.L."/>
            <person name="Mcevoy S.L."/>
        </authorList>
    </citation>
    <scope>NUCLEOTIDE SEQUENCE</scope>
    <source>
        <strain evidence="1">NS2018</strain>
        <tissue evidence="1">Leaf</tissue>
    </source>
</reference>
<sequence length="153" mass="16464">MVTRPLSDSGALVLFAMSILLDNGILSRLPDDCLRYEEGENEDEKSLATTLAPLTTFRIHRPKGSSFFDEEAEKEGGLEALVRNEVVSPSCLATSVMATSHGVLEAVPDTSVISAFGDQRARVNPTFMSKGQPSTLVTGANLNESFMANSIRV</sequence>
<proteinExistence type="predicted"/>
<evidence type="ECO:0000313" key="1">
    <source>
        <dbReference type="EMBL" id="KAK0578687.1"/>
    </source>
</evidence>